<accession>A0A2H0BKE8</accession>
<name>A0A2H0BKE8_9BACT</name>
<sequence>MSSVVIIPTYNERNNIEQVIPAIFNLLPTISILVVDDNSPDGTAEVVCELQKKYPTLRLLNRPNKEGLGKAYIQAFTTVLADSEIETVVMMDADLSHDPKHLKEMLELRSDYDLIIGSRYIKGGRTEGWQLYRRILSRGANLYCKFITGLPFFDCTGGFNAVNAQLLRKIDLNKINVSGYAFIMHFKYLLNEAGATSHEIPIVFKNRIDGVSKLSNLIIREGILAPWKMRWKI</sequence>
<dbReference type="EMBL" id="PCSX01000028">
    <property type="protein sequence ID" value="PIP58153.1"/>
    <property type="molecule type" value="Genomic_DNA"/>
</dbReference>
<dbReference type="InterPro" id="IPR039528">
    <property type="entry name" value="DPM1-like"/>
</dbReference>
<comment type="caution">
    <text evidence="5">The sequence shown here is derived from an EMBL/GenBank/DDBJ whole genome shotgun (WGS) entry which is preliminary data.</text>
</comment>
<dbReference type="GO" id="GO:0016020">
    <property type="term" value="C:membrane"/>
    <property type="evidence" value="ECO:0007669"/>
    <property type="project" value="GOC"/>
</dbReference>
<dbReference type="Proteomes" id="UP000229334">
    <property type="component" value="Unassembled WGS sequence"/>
</dbReference>
<feature type="domain" description="Glycosyltransferase 2-like" evidence="4">
    <location>
        <begin position="5"/>
        <end position="170"/>
    </location>
</feature>
<dbReference type="InterPro" id="IPR001173">
    <property type="entry name" value="Glyco_trans_2-like"/>
</dbReference>
<evidence type="ECO:0000256" key="3">
    <source>
        <dbReference type="ARBA" id="ARBA00022679"/>
    </source>
</evidence>
<dbReference type="Gene3D" id="3.90.550.10">
    <property type="entry name" value="Spore Coat Polysaccharide Biosynthesis Protein SpsA, Chain A"/>
    <property type="match status" value="1"/>
</dbReference>
<dbReference type="GO" id="GO:0004582">
    <property type="term" value="F:dolichyl-phosphate beta-D-mannosyltransferase activity"/>
    <property type="evidence" value="ECO:0007669"/>
    <property type="project" value="InterPro"/>
</dbReference>
<keyword evidence="3 5" id="KW-0808">Transferase</keyword>
<dbReference type="SUPFAM" id="SSF53448">
    <property type="entry name" value="Nucleotide-diphospho-sugar transferases"/>
    <property type="match status" value="1"/>
</dbReference>
<dbReference type="PANTHER" id="PTHR43398:SF1">
    <property type="entry name" value="DOLICHOL-PHOSPHATE MANNOSYLTRANSFERASE SUBUNIT 1"/>
    <property type="match status" value="1"/>
</dbReference>
<comment type="similarity">
    <text evidence="1">Belongs to the glycosyltransferase 2 family.</text>
</comment>
<evidence type="ECO:0000313" key="5">
    <source>
        <dbReference type="EMBL" id="PIP58153.1"/>
    </source>
</evidence>
<protein>
    <submittedName>
        <fullName evidence="5">Dolichyl-phosphate beta-D-mannosyltransferase</fullName>
    </submittedName>
</protein>
<dbReference type="FunFam" id="3.90.550.10:FF:000122">
    <property type="entry name" value="Dolichol-phosphate mannosyltransferase subunit 1"/>
    <property type="match status" value="1"/>
</dbReference>
<dbReference type="GO" id="GO:0009247">
    <property type="term" value="P:glycolipid biosynthetic process"/>
    <property type="evidence" value="ECO:0007669"/>
    <property type="project" value="TreeGrafter"/>
</dbReference>
<proteinExistence type="inferred from homology"/>
<gene>
    <name evidence="5" type="ORF">COX02_01775</name>
</gene>
<dbReference type="InterPro" id="IPR029044">
    <property type="entry name" value="Nucleotide-diphossugar_trans"/>
</dbReference>
<dbReference type="Pfam" id="PF00535">
    <property type="entry name" value="Glycos_transf_2"/>
    <property type="match status" value="1"/>
</dbReference>
<keyword evidence="2 5" id="KW-0328">Glycosyltransferase</keyword>
<evidence type="ECO:0000256" key="2">
    <source>
        <dbReference type="ARBA" id="ARBA00022676"/>
    </source>
</evidence>
<dbReference type="PANTHER" id="PTHR43398">
    <property type="entry name" value="DOLICHOL-PHOSPHATE MANNOSYLTRANSFERASE SUBUNIT 1"/>
    <property type="match status" value="1"/>
</dbReference>
<evidence type="ECO:0000313" key="6">
    <source>
        <dbReference type="Proteomes" id="UP000229334"/>
    </source>
</evidence>
<reference evidence="5 6" key="1">
    <citation type="submission" date="2017-09" db="EMBL/GenBank/DDBJ databases">
        <title>Depth-based differentiation of microbial function through sediment-hosted aquifers and enrichment of novel symbionts in the deep terrestrial subsurface.</title>
        <authorList>
            <person name="Probst A.J."/>
            <person name="Ladd B."/>
            <person name="Jarett J.K."/>
            <person name="Geller-Mcgrath D.E."/>
            <person name="Sieber C.M."/>
            <person name="Emerson J.B."/>
            <person name="Anantharaman K."/>
            <person name="Thomas B.C."/>
            <person name="Malmstrom R."/>
            <person name="Stieglmeier M."/>
            <person name="Klingl A."/>
            <person name="Woyke T."/>
            <person name="Ryan C.M."/>
            <person name="Banfield J.F."/>
        </authorList>
    </citation>
    <scope>NUCLEOTIDE SEQUENCE [LARGE SCALE GENOMIC DNA]</scope>
    <source>
        <strain evidence="5">CG22_combo_CG10-13_8_21_14_all_37_9</strain>
    </source>
</reference>
<dbReference type="AlphaFoldDB" id="A0A2H0BKE8"/>
<evidence type="ECO:0000259" key="4">
    <source>
        <dbReference type="Pfam" id="PF00535"/>
    </source>
</evidence>
<organism evidence="5 6">
    <name type="scientific">Candidatus Vogelbacteria bacterium CG22_combo_CG10-13_8_21_14_all_37_9</name>
    <dbReference type="NCBI Taxonomy" id="1975046"/>
    <lineage>
        <taxon>Bacteria</taxon>
        <taxon>Candidatus Vogeliibacteriota</taxon>
    </lineage>
</organism>
<evidence type="ECO:0000256" key="1">
    <source>
        <dbReference type="ARBA" id="ARBA00006739"/>
    </source>
</evidence>
<dbReference type="CDD" id="cd06442">
    <property type="entry name" value="DPM1_like"/>
    <property type="match status" value="1"/>
</dbReference>